<dbReference type="InterPro" id="IPR044859">
    <property type="entry name" value="Allene_oxi_cyc_Dirigent"/>
</dbReference>
<dbReference type="InterPro" id="IPR004265">
    <property type="entry name" value="Dirigent"/>
</dbReference>
<evidence type="ECO:0000256" key="1">
    <source>
        <dbReference type="ARBA" id="ARBA00010746"/>
    </source>
</evidence>
<comment type="similarity">
    <text evidence="1 4">Belongs to the plant dirigent protein family.</text>
</comment>
<protein>
    <recommendedName>
        <fullName evidence="4">Dirigent protein</fullName>
    </recommendedName>
</protein>
<keyword evidence="4" id="KW-0052">Apoplast</keyword>
<dbReference type="AlphaFoldDB" id="A0AAQ3U9A7"/>
<reference evidence="5 6" key="1">
    <citation type="submission" date="2024-02" db="EMBL/GenBank/DDBJ databases">
        <title>High-quality chromosome-scale genome assembly of Pensacola bahiagrass (Paspalum notatum Flugge var. saurae).</title>
        <authorList>
            <person name="Vega J.M."/>
            <person name="Podio M."/>
            <person name="Orjuela J."/>
            <person name="Siena L.A."/>
            <person name="Pessino S.C."/>
            <person name="Combes M.C."/>
            <person name="Mariac C."/>
            <person name="Albertini E."/>
            <person name="Pupilli F."/>
            <person name="Ortiz J.P.A."/>
            <person name="Leblanc O."/>
        </authorList>
    </citation>
    <scope>NUCLEOTIDE SEQUENCE [LARGE SCALE GENOMIC DNA]</scope>
    <source>
        <strain evidence="5">R1</strain>
        <tissue evidence="5">Leaf</tissue>
    </source>
</reference>
<evidence type="ECO:0000256" key="2">
    <source>
        <dbReference type="ARBA" id="ARBA00011738"/>
    </source>
</evidence>
<comment type="subcellular location">
    <subcellularLocation>
        <location evidence="4">Secreted</location>
        <location evidence="4">Extracellular space</location>
        <location evidence="4">Apoplast</location>
    </subcellularLocation>
</comment>
<dbReference type="GO" id="GO:0048046">
    <property type="term" value="C:apoplast"/>
    <property type="evidence" value="ECO:0007669"/>
    <property type="project" value="UniProtKB-SubCell"/>
</dbReference>
<keyword evidence="6" id="KW-1185">Reference proteome</keyword>
<evidence type="ECO:0000313" key="6">
    <source>
        <dbReference type="Proteomes" id="UP001341281"/>
    </source>
</evidence>
<comment type="subunit">
    <text evidence="2 4">Homodimer.</text>
</comment>
<name>A0AAQ3U9A7_PASNO</name>
<evidence type="ECO:0000313" key="5">
    <source>
        <dbReference type="EMBL" id="WVZ87600.1"/>
    </source>
</evidence>
<proteinExistence type="inferred from homology"/>
<dbReference type="Proteomes" id="UP001341281">
    <property type="component" value="Chromosome 07"/>
</dbReference>
<accession>A0AAQ3U9A7</accession>
<dbReference type="EMBL" id="CP144751">
    <property type="protein sequence ID" value="WVZ87600.1"/>
    <property type="molecule type" value="Genomic_DNA"/>
</dbReference>
<organism evidence="5 6">
    <name type="scientific">Paspalum notatum var. saurae</name>
    <dbReference type="NCBI Taxonomy" id="547442"/>
    <lineage>
        <taxon>Eukaryota</taxon>
        <taxon>Viridiplantae</taxon>
        <taxon>Streptophyta</taxon>
        <taxon>Embryophyta</taxon>
        <taxon>Tracheophyta</taxon>
        <taxon>Spermatophyta</taxon>
        <taxon>Magnoliopsida</taxon>
        <taxon>Liliopsida</taxon>
        <taxon>Poales</taxon>
        <taxon>Poaceae</taxon>
        <taxon>PACMAD clade</taxon>
        <taxon>Panicoideae</taxon>
        <taxon>Andropogonodae</taxon>
        <taxon>Paspaleae</taxon>
        <taxon>Paspalinae</taxon>
        <taxon>Paspalum</taxon>
    </lineage>
</organism>
<dbReference type="PANTHER" id="PTHR21495">
    <property type="entry name" value="NUCLEOPORIN-RELATED"/>
    <property type="match status" value="1"/>
</dbReference>
<evidence type="ECO:0000256" key="4">
    <source>
        <dbReference type="RuleBase" id="RU363099"/>
    </source>
</evidence>
<dbReference type="Pfam" id="PF03018">
    <property type="entry name" value="Dirigent"/>
    <property type="match status" value="1"/>
</dbReference>
<gene>
    <name evidence="5" type="ORF">U9M48_034211</name>
</gene>
<sequence>MHGRRRTGSTFGNLKVFDNALREGADPSSTLIGRARGLGVFASLDNSGGVTTIEFVFSNYGNYSGSTLATLGHLAFPGSERSIVGGTGVLRFARGYFTTEIISSTSDYLVALIDIDAGAADDKLTHLQFYLHEVPSSAPNATTVKVAGLNVYVTANTELLWHRHKMLSFTHY</sequence>
<evidence type="ECO:0000256" key="3">
    <source>
        <dbReference type="ARBA" id="ARBA00022525"/>
    </source>
</evidence>
<keyword evidence="3 4" id="KW-0964">Secreted</keyword>
<dbReference type="GO" id="GO:0009699">
    <property type="term" value="P:phenylpropanoid biosynthetic process"/>
    <property type="evidence" value="ECO:0007669"/>
    <property type="project" value="UniProtKB-ARBA"/>
</dbReference>
<dbReference type="Gene3D" id="2.40.480.10">
    <property type="entry name" value="Allene oxide cyclase-like"/>
    <property type="match status" value="1"/>
</dbReference>
<comment type="function">
    <text evidence="4">Dirigent proteins impart stereoselectivity on the phenoxy radical-coupling reaction, yielding optically active lignans from two molecules of coniferyl alcohol in the biosynthesis of lignans, flavonolignans, and alkaloids and thus plays a central role in plant secondary metabolism.</text>
</comment>